<dbReference type="AlphaFoldDB" id="A0AB73IKL8"/>
<reference evidence="1" key="1">
    <citation type="submission" date="2023-07" db="EMBL/GenBank/DDBJ databases">
        <title>Sorghum-associated microbial communities from plants grown in Nebraska, USA.</title>
        <authorList>
            <person name="Schachtman D."/>
        </authorList>
    </citation>
    <scope>NUCLEOTIDE SEQUENCE</scope>
    <source>
        <strain evidence="1">DS1061</strain>
    </source>
</reference>
<proteinExistence type="predicted"/>
<organism evidence="1 2">
    <name type="scientific">Paraburkholderia caledonica</name>
    <dbReference type="NCBI Taxonomy" id="134536"/>
    <lineage>
        <taxon>Bacteria</taxon>
        <taxon>Pseudomonadati</taxon>
        <taxon>Pseudomonadota</taxon>
        <taxon>Betaproteobacteria</taxon>
        <taxon>Burkholderiales</taxon>
        <taxon>Burkholderiaceae</taxon>
        <taxon>Paraburkholderia</taxon>
    </lineage>
</organism>
<gene>
    <name evidence="1" type="ORF">J2793_005146</name>
</gene>
<dbReference type="EMBL" id="JAURTK010000006">
    <property type="protein sequence ID" value="MDP9649679.1"/>
    <property type="molecule type" value="Genomic_DNA"/>
</dbReference>
<accession>A0AB73IKL8</accession>
<protein>
    <submittedName>
        <fullName evidence="1">Uncharacterized protein</fullName>
    </submittedName>
</protein>
<evidence type="ECO:0000313" key="1">
    <source>
        <dbReference type="EMBL" id="MDP9649679.1"/>
    </source>
</evidence>
<name>A0AB73IKL8_9BURK</name>
<evidence type="ECO:0000313" key="2">
    <source>
        <dbReference type="Proteomes" id="UP001229486"/>
    </source>
</evidence>
<sequence>MSGAGGGGGLGAPAGTCDTLVIDTLLSSPKPDVVALIEVGDVLGVTLSNESGTTTVVVTKDGAVAGGLAAPMLPRLRQCMEEGTEYAAKVTAKKDALVRVRVSAVHL</sequence>
<comment type="caution">
    <text evidence="1">The sequence shown here is derived from an EMBL/GenBank/DDBJ whole genome shotgun (WGS) entry which is preliminary data.</text>
</comment>
<dbReference type="Proteomes" id="UP001229486">
    <property type="component" value="Unassembled WGS sequence"/>
</dbReference>